<feature type="compositionally biased region" description="Polar residues" evidence="1">
    <location>
        <begin position="197"/>
        <end position="206"/>
    </location>
</feature>
<protein>
    <submittedName>
        <fullName evidence="2">Uncharacterized protein</fullName>
    </submittedName>
</protein>
<dbReference type="EMBL" id="KV700122">
    <property type="protein sequence ID" value="OCF37479.1"/>
    <property type="molecule type" value="Genomic_DNA"/>
</dbReference>
<feature type="region of interest" description="Disordered" evidence="1">
    <location>
        <begin position="1"/>
        <end position="212"/>
    </location>
</feature>
<name>A0A1B9H2J2_9TREE</name>
<sequence length="309" mass="35684">MSWYASKTETCSRSRPQRPQRRRSSPPPGHHGQPQQQGYAAYYAGAEELFDSTSSSEEAAPHPMPGSGRYVRRSREVHQARPLPVTRPDSHIKRPPGPTDEETARSLSMQEDMLNVYNQLKRDQDALRSRDERDARQERPPRPTRHSAPPDSEDREDASRARPRPERPRRSIKVHMTRDHHNNRTEDTGTSRHRQNQDGPQTTNSRSAERRKRNNEFIESLEEEMICPICMSIMRAIDPTNPLTPARSLENAIKKWVDWKVAVEVEWQGLADFKDREESPGRLVLVRPSDTPYTYSTVHIKVRSPHSHS</sequence>
<accession>A0A1B9H2J2</accession>
<feature type="compositionally biased region" description="Polar residues" evidence="1">
    <location>
        <begin position="1"/>
        <end position="11"/>
    </location>
</feature>
<dbReference type="AlphaFoldDB" id="A0A1B9H2J2"/>
<feature type="compositionally biased region" description="Low complexity" evidence="1">
    <location>
        <begin position="30"/>
        <end position="46"/>
    </location>
</feature>
<proteinExistence type="predicted"/>
<feature type="compositionally biased region" description="Basic and acidic residues" evidence="1">
    <location>
        <begin position="157"/>
        <end position="169"/>
    </location>
</feature>
<feature type="compositionally biased region" description="Basic and acidic residues" evidence="1">
    <location>
        <begin position="176"/>
        <end position="190"/>
    </location>
</feature>
<feature type="compositionally biased region" description="Basic residues" evidence="1">
    <location>
        <begin position="15"/>
        <end position="24"/>
    </location>
</feature>
<dbReference type="OrthoDB" id="6270329at2759"/>
<evidence type="ECO:0000313" key="3">
    <source>
        <dbReference type="Proteomes" id="UP000092666"/>
    </source>
</evidence>
<keyword evidence="3" id="KW-1185">Reference proteome</keyword>
<feature type="compositionally biased region" description="Basic and acidic residues" evidence="1">
    <location>
        <begin position="120"/>
        <end position="141"/>
    </location>
</feature>
<dbReference type="STRING" id="1296120.A0A1B9H2J2"/>
<gene>
    <name evidence="2" type="ORF">I316_00603</name>
</gene>
<organism evidence="2 3">
    <name type="scientific">Kwoniella heveanensis BCC8398</name>
    <dbReference type="NCBI Taxonomy" id="1296120"/>
    <lineage>
        <taxon>Eukaryota</taxon>
        <taxon>Fungi</taxon>
        <taxon>Dikarya</taxon>
        <taxon>Basidiomycota</taxon>
        <taxon>Agaricomycotina</taxon>
        <taxon>Tremellomycetes</taxon>
        <taxon>Tremellales</taxon>
        <taxon>Cryptococcaceae</taxon>
        <taxon>Kwoniella</taxon>
    </lineage>
</organism>
<dbReference type="Proteomes" id="UP000092666">
    <property type="component" value="Unassembled WGS sequence"/>
</dbReference>
<evidence type="ECO:0000256" key="1">
    <source>
        <dbReference type="SAM" id="MobiDB-lite"/>
    </source>
</evidence>
<reference evidence="2 3" key="1">
    <citation type="submission" date="2013-07" db="EMBL/GenBank/DDBJ databases">
        <title>The Genome Sequence of Cryptococcus heveanensis BCC8398.</title>
        <authorList>
            <consortium name="The Broad Institute Genome Sequencing Platform"/>
            <person name="Cuomo C."/>
            <person name="Litvintseva A."/>
            <person name="Chen Y."/>
            <person name="Heitman J."/>
            <person name="Sun S."/>
            <person name="Springer D."/>
            <person name="Dromer F."/>
            <person name="Young S.K."/>
            <person name="Zeng Q."/>
            <person name="Gargeya S."/>
            <person name="Fitzgerald M."/>
            <person name="Abouelleil A."/>
            <person name="Alvarado L."/>
            <person name="Berlin A.M."/>
            <person name="Chapman S.B."/>
            <person name="Dewar J."/>
            <person name="Goldberg J."/>
            <person name="Griggs A."/>
            <person name="Gujja S."/>
            <person name="Hansen M."/>
            <person name="Howarth C."/>
            <person name="Imamovic A."/>
            <person name="Larimer J."/>
            <person name="McCowan C."/>
            <person name="Murphy C."/>
            <person name="Pearson M."/>
            <person name="Priest M."/>
            <person name="Roberts A."/>
            <person name="Saif S."/>
            <person name="Shea T."/>
            <person name="Sykes S."/>
            <person name="Wortman J."/>
            <person name="Nusbaum C."/>
            <person name="Birren B."/>
        </authorList>
    </citation>
    <scope>NUCLEOTIDE SEQUENCE [LARGE SCALE GENOMIC DNA]</scope>
    <source>
        <strain evidence="2 3">BCC8398</strain>
    </source>
</reference>
<reference evidence="3" key="2">
    <citation type="submission" date="2013-12" db="EMBL/GenBank/DDBJ databases">
        <title>Evolution of pathogenesis and genome organization in the Tremellales.</title>
        <authorList>
            <person name="Cuomo C."/>
            <person name="Litvintseva A."/>
            <person name="Heitman J."/>
            <person name="Chen Y."/>
            <person name="Sun S."/>
            <person name="Springer D."/>
            <person name="Dromer F."/>
            <person name="Young S."/>
            <person name="Zeng Q."/>
            <person name="Chapman S."/>
            <person name="Gujja S."/>
            <person name="Saif S."/>
            <person name="Birren B."/>
        </authorList>
    </citation>
    <scope>NUCLEOTIDE SEQUENCE [LARGE SCALE GENOMIC DNA]</scope>
    <source>
        <strain evidence="3">BCC8398</strain>
    </source>
</reference>
<evidence type="ECO:0000313" key="2">
    <source>
        <dbReference type="EMBL" id="OCF37479.1"/>
    </source>
</evidence>